<feature type="signal peptide" evidence="1">
    <location>
        <begin position="1"/>
        <end position="31"/>
    </location>
</feature>
<keyword evidence="1" id="KW-0732">Signal</keyword>
<accession>A0A131YSC9</accession>
<evidence type="ECO:0000256" key="1">
    <source>
        <dbReference type="SAM" id="SignalP"/>
    </source>
</evidence>
<dbReference type="EMBL" id="GEDV01006710">
    <property type="protein sequence ID" value="JAP81847.1"/>
    <property type="molecule type" value="Transcribed_RNA"/>
</dbReference>
<sequence length="119" mass="12614">MGPVVSIRSAILAATILQAVFIGLSRPTATSELTTTAEPNRTVEMCNVTCHTANKSSCPGDCFCVTLNNNSVGHCMSITAEDDYYIGGPTETLEDSTTVPPITNNNESLLTTTIKRAKC</sequence>
<name>A0A131YSC9_RHIAP</name>
<proteinExistence type="predicted"/>
<protein>
    <submittedName>
        <fullName evidence="2">Basic tail secreted protein</fullName>
    </submittedName>
</protein>
<dbReference type="AlphaFoldDB" id="A0A131YSC9"/>
<organism evidence="2">
    <name type="scientific">Rhipicephalus appendiculatus</name>
    <name type="common">Brown ear tick</name>
    <dbReference type="NCBI Taxonomy" id="34631"/>
    <lineage>
        <taxon>Eukaryota</taxon>
        <taxon>Metazoa</taxon>
        <taxon>Ecdysozoa</taxon>
        <taxon>Arthropoda</taxon>
        <taxon>Chelicerata</taxon>
        <taxon>Arachnida</taxon>
        <taxon>Acari</taxon>
        <taxon>Parasitiformes</taxon>
        <taxon>Ixodida</taxon>
        <taxon>Ixodoidea</taxon>
        <taxon>Ixodidae</taxon>
        <taxon>Rhipicephalinae</taxon>
        <taxon>Rhipicephalus</taxon>
        <taxon>Rhipicephalus</taxon>
    </lineage>
</organism>
<evidence type="ECO:0000313" key="2">
    <source>
        <dbReference type="EMBL" id="JAP81847.1"/>
    </source>
</evidence>
<feature type="chain" id="PRO_5007285845" evidence="1">
    <location>
        <begin position="32"/>
        <end position="119"/>
    </location>
</feature>
<reference evidence="2" key="1">
    <citation type="journal article" date="2016" name="Ticks Tick Borne Dis.">
        <title>De novo assembly and annotation of the salivary gland transcriptome of Rhipicephalus appendiculatus male and female ticks during blood feeding.</title>
        <authorList>
            <person name="de Castro M.H."/>
            <person name="de Klerk D."/>
            <person name="Pienaar R."/>
            <person name="Latif A.A."/>
            <person name="Rees D.J."/>
            <person name="Mans B.J."/>
        </authorList>
    </citation>
    <scope>NUCLEOTIDE SEQUENCE</scope>
    <source>
        <tissue evidence="2">Salivary glands</tissue>
    </source>
</reference>